<dbReference type="EMBL" id="LSSL01007779">
    <property type="protein sequence ID" value="OLY77601.1"/>
    <property type="molecule type" value="Genomic_DNA"/>
</dbReference>
<keyword evidence="1" id="KW-0175">Coiled coil</keyword>
<dbReference type="AlphaFoldDB" id="A0A1R0GL38"/>
<evidence type="ECO:0000313" key="2">
    <source>
        <dbReference type="EMBL" id="OLY77601.1"/>
    </source>
</evidence>
<proteinExistence type="predicted"/>
<sequence length="76" mass="8635">MQNIDSLNLELEAVEKSIAELEERKKILERDIRVAGEESVSEEYQMPLNLDSSDISRYSRQLLLPEIGPGAYLLKG</sequence>
<protein>
    <submittedName>
        <fullName evidence="2">Uncharacterized protein</fullName>
    </submittedName>
</protein>
<comment type="caution">
    <text evidence="2">The sequence shown here is derived from an EMBL/GenBank/DDBJ whole genome shotgun (WGS) entry which is preliminary data.</text>
</comment>
<organism evidence="2 3">
    <name type="scientific">Smittium mucronatum</name>
    <dbReference type="NCBI Taxonomy" id="133383"/>
    <lineage>
        <taxon>Eukaryota</taxon>
        <taxon>Fungi</taxon>
        <taxon>Fungi incertae sedis</taxon>
        <taxon>Zoopagomycota</taxon>
        <taxon>Kickxellomycotina</taxon>
        <taxon>Harpellomycetes</taxon>
        <taxon>Harpellales</taxon>
        <taxon>Legeriomycetaceae</taxon>
        <taxon>Smittium</taxon>
    </lineage>
</organism>
<evidence type="ECO:0000256" key="1">
    <source>
        <dbReference type="SAM" id="Coils"/>
    </source>
</evidence>
<dbReference type="OrthoDB" id="10261062at2759"/>
<evidence type="ECO:0000313" key="3">
    <source>
        <dbReference type="Proteomes" id="UP000187455"/>
    </source>
</evidence>
<feature type="coiled-coil region" evidence="1">
    <location>
        <begin position="4"/>
        <end position="38"/>
    </location>
</feature>
<keyword evidence="3" id="KW-1185">Reference proteome</keyword>
<name>A0A1R0GL38_9FUNG</name>
<reference evidence="2 3" key="1">
    <citation type="journal article" date="2016" name="Mol. Biol. Evol.">
        <title>Genome-Wide Survey of Gut Fungi (Harpellales) Reveals the First Horizontally Transferred Ubiquitin Gene from a Mosquito Host.</title>
        <authorList>
            <person name="Wang Y."/>
            <person name="White M.M."/>
            <person name="Kvist S."/>
            <person name="Moncalvo J.M."/>
        </authorList>
    </citation>
    <scope>NUCLEOTIDE SEQUENCE [LARGE SCALE GENOMIC DNA]</scope>
    <source>
        <strain evidence="2 3">ALG-7-W6</strain>
    </source>
</reference>
<accession>A0A1R0GL38</accession>
<dbReference type="Proteomes" id="UP000187455">
    <property type="component" value="Unassembled WGS sequence"/>
</dbReference>
<gene>
    <name evidence="2" type="ORF">AYI68_g8366</name>
</gene>